<dbReference type="Pfam" id="PF00352">
    <property type="entry name" value="TBP"/>
    <property type="match status" value="2"/>
</dbReference>
<sequence>MVKMTSTTRKNQWISAVFTALLDARELTPGPKHEEQMQLKQRSTLGNSSIGIQPHFCYPLSPIGLNDKVIKQKSSFSNHRRTSLTNIVSKIFASVILRSLTRAHEVRAYGQQSSGLVTLIGLRQGCPLSSFLVNFVLDMLSKITVLSSELGIDHIPGDPLVDLEYADDIVLFEGAEKMKMQTNELINGITETEDSSYMESGTDILDFLNTSDTENEDIKDIIGNEPDKSTEEDPCNEEASSLTLSITNVVVMASLQCHLRLKEIARTSVNVEYKPLQNHVIMRLRSPYTVATIWSSGKIWCTGANSLAKAKIGARRIARRIAKCGFPCHFSKYRVVNIMATCKLPFGVRLEELVNERPMQMSYEPELAPGLTFKTDLNSSTSLKLFSTGRIVIMGSSLDSIGSLVEELVPIAALHQTDEPVPDVNDIQERDEAHVVLKAARYMNMLPNNGGFNGLVYDIDDEDENSDESDFYEDVGGGGGAQHSFSTDDSTDSGASIDSGGVSTKVKRRIKKKSRLSTVMGNSISSTSQLRSYDSLRSGSPLHLLTPREAASLAFSKRAAGNIEDARDLVATAGELRRQRELLLQRTTQDSIRTESRSNFSQSDPTWSRKAVASGSTKRACVVTYSGTEDSESQDLYNTVELLSQGYTQSNVSSIEQQQHQQQLKIIHAPSLMPLNSTNPPVQVSTVMTPINTAANSLQYVLIKPSTSIGQTVYNNVMPTVQPTFSYTTTPCVTPIQTNSIVQLSLPLSNSGVNGQNLITTSTASSTASVATTNTTVYPIRLSNNILPNYISSVNDGKMMTFATGTPSNTYTNHLIGFPNTTQMFPNVYQVDPNSIIPGQTAPLVFGSSLLTSFQPTNNVIHPQIHLPAPSVLSGSPNIFVGNFPPGITLKTAPVQTVGSVTSIPFTPTFAYQQTGGYN</sequence>
<keyword evidence="9" id="KW-1185">Reference proteome</keyword>
<proteinExistence type="inferred from homology"/>
<dbReference type="Gene3D" id="3.30.310.10">
    <property type="entry name" value="TATA-Binding Protein"/>
    <property type="match status" value="2"/>
</dbReference>
<dbReference type="RefSeq" id="XP_012796540.2">
    <property type="nucleotide sequence ID" value="XM_012941086.3"/>
</dbReference>
<dbReference type="InterPro" id="IPR000814">
    <property type="entry name" value="TBP"/>
</dbReference>
<reference evidence="8" key="3">
    <citation type="submission" date="2021-06" db="EMBL/GenBank/DDBJ databases">
        <title>Chromosome-level genome assembly for S. haematobium.</title>
        <authorList>
            <person name="Stroehlein A.J."/>
        </authorList>
    </citation>
    <scope>NUCLEOTIDE SEQUENCE</scope>
</reference>
<keyword evidence="3" id="KW-0805">Transcription regulation</keyword>
<evidence type="ECO:0000313" key="8">
    <source>
        <dbReference type="EMBL" id="KAH9581469.1"/>
    </source>
</evidence>
<comment type="caution">
    <text evidence="8">The sequence shown here is derived from an EMBL/GenBank/DDBJ whole genome shotgun (WGS) entry which is preliminary data.</text>
</comment>
<dbReference type="CDD" id="cd00652">
    <property type="entry name" value="TBP_TLF"/>
    <property type="match status" value="1"/>
</dbReference>
<organism evidence="8 9">
    <name type="scientific">Schistosoma haematobium</name>
    <name type="common">Blood fluke</name>
    <dbReference type="NCBI Taxonomy" id="6185"/>
    <lineage>
        <taxon>Eukaryota</taxon>
        <taxon>Metazoa</taxon>
        <taxon>Spiralia</taxon>
        <taxon>Lophotrochozoa</taxon>
        <taxon>Platyhelminthes</taxon>
        <taxon>Trematoda</taxon>
        <taxon>Digenea</taxon>
        <taxon>Strigeidida</taxon>
        <taxon>Schistosomatoidea</taxon>
        <taxon>Schistosomatidae</taxon>
        <taxon>Schistosoma</taxon>
    </lineage>
</organism>
<feature type="compositionally biased region" description="Acidic residues" evidence="7">
    <location>
        <begin position="463"/>
        <end position="473"/>
    </location>
</feature>
<evidence type="ECO:0000256" key="5">
    <source>
        <dbReference type="ARBA" id="ARBA00023163"/>
    </source>
</evidence>
<evidence type="ECO:0000313" key="9">
    <source>
        <dbReference type="Proteomes" id="UP000471633"/>
    </source>
</evidence>
<evidence type="ECO:0000256" key="3">
    <source>
        <dbReference type="ARBA" id="ARBA00023015"/>
    </source>
</evidence>
<dbReference type="KEGG" id="shx:MS3_00008595"/>
<feature type="compositionally biased region" description="Polar residues" evidence="7">
    <location>
        <begin position="483"/>
        <end position="496"/>
    </location>
</feature>
<dbReference type="InterPro" id="IPR012295">
    <property type="entry name" value="TBP_dom_sf"/>
</dbReference>
<dbReference type="FunFam" id="3.30.310.10:FF:000005">
    <property type="entry name" value="TATA box-binding protein-like 1"/>
    <property type="match status" value="1"/>
</dbReference>
<evidence type="ECO:0000256" key="4">
    <source>
        <dbReference type="ARBA" id="ARBA00023125"/>
    </source>
</evidence>
<dbReference type="PRINTS" id="PR00686">
    <property type="entry name" value="TIFACTORIID"/>
</dbReference>
<dbReference type="EMBL" id="AMPZ03000006">
    <property type="protein sequence ID" value="KAH9581469.1"/>
    <property type="molecule type" value="Genomic_DNA"/>
</dbReference>
<reference evidence="8" key="2">
    <citation type="journal article" date="2019" name="Gigascience">
        <title>High-quality Schistosoma haematobium genome achieved by single-molecule and long-range sequencing.</title>
        <authorList>
            <person name="Stroehlein A.J."/>
            <person name="Korhonen P.K."/>
            <person name="Chong T.M."/>
            <person name="Lim Y.L."/>
            <person name="Chan K.G."/>
            <person name="Webster B."/>
            <person name="Rollinson D."/>
            <person name="Brindley P.J."/>
            <person name="Gasser R.B."/>
            <person name="Young N.D."/>
        </authorList>
    </citation>
    <scope>NUCLEOTIDE SEQUENCE</scope>
</reference>
<feature type="region of interest" description="Disordered" evidence="7">
    <location>
        <begin position="463"/>
        <end position="508"/>
    </location>
</feature>
<evidence type="ECO:0000256" key="7">
    <source>
        <dbReference type="SAM" id="MobiDB-lite"/>
    </source>
</evidence>
<dbReference type="GO" id="GO:0003677">
    <property type="term" value="F:DNA binding"/>
    <property type="evidence" value="ECO:0007669"/>
    <property type="project" value="UniProtKB-KW"/>
</dbReference>
<dbReference type="GO" id="GO:0005634">
    <property type="term" value="C:nucleus"/>
    <property type="evidence" value="ECO:0007669"/>
    <property type="project" value="UniProtKB-SubCell"/>
</dbReference>
<keyword evidence="4" id="KW-0238">DNA-binding</keyword>
<evidence type="ECO:0000256" key="1">
    <source>
        <dbReference type="ARBA" id="ARBA00004123"/>
    </source>
</evidence>
<dbReference type="CTD" id="24592565"/>
<dbReference type="Proteomes" id="UP000471633">
    <property type="component" value="Unassembled WGS sequence"/>
</dbReference>
<comment type="subcellular location">
    <subcellularLocation>
        <location evidence="1">Nucleus</location>
    </subcellularLocation>
</comment>
<gene>
    <name evidence="8" type="primary">TBPL1_1</name>
    <name evidence="8" type="ORF">MS3_00008595</name>
</gene>
<name>A0A6A5DPU6_SCHHA</name>
<keyword evidence="6" id="KW-0539">Nucleus</keyword>
<dbReference type="GeneID" id="24592565"/>
<reference evidence="8" key="4">
    <citation type="journal article" date="2022" name="PLoS Pathog.">
        <title>Chromosome-level genome of Schistosoma haematobium underpins genome-wide explorations of molecular variation.</title>
        <authorList>
            <person name="Stroehlein A.J."/>
            <person name="Korhonen P.K."/>
            <person name="Lee V.V."/>
            <person name="Ralph S.A."/>
            <person name="Mentink-Kane M."/>
            <person name="You H."/>
            <person name="McManus D.P."/>
            <person name="Tchuente L.T."/>
            <person name="Stothard J.R."/>
            <person name="Kaur P."/>
            <person name="Dudchenko O."/>
            <person name="Aiden E.L."/>
            <person name="Yang B."/>
            <person name="Yang H."/>
            <person name="Emery A.M."/>
            <person name="Webster B.L."/>
            <person name="Brindley P.J."/>
            <person name="Rollinson D."/>
            <person name="Chang B.C.H."/>
            <person name="Gasser R.B."/>
            <person name="Young N.D."/>
        </authorList>
    </citation>
    <scope>NUCLEOTIDE SEQUENCE</scope>
</reference>
<evidence type="ECO:0000256" key="6">
    <source>
        <dbReference type="ARBA" id="ARBA00023242"/>
    </source>
</evidence>
<keyword evidence="5" id="KW-0804">Transcription</keyword>
<dbReference type="AlphaFoldDB" id="A0A6A5DPU6"/>
<evidence type="ECO:0000256" key="2">
    <source>
        <dbReference type="ARBA" id="ARBA00005560"/>
    </source>
</evidence>
<dbReference type="PANTHER" id="PTHR10126">
    <property type="entry name" value="TATA-BOX BINDING PROTEIN"/>
    <property type="match status" value="1"/>
</dbReference>
<comment type="similarity">
    <text evidence="2">Belongs to the TBP family.</text>
</comment>
<dbReference type="SUPFAM" id="SSF55945">
    <property type="entry name" value="TATA-box binding protein-like"/>
    <property type="match status" value="2"/>
</dbReference>
<dbReference type="GO" id="GO:0006352">
    <property type="term" value="P:DNA-templated transcription initiation"/>
    <property type="evidence" value="ECO:0007669"/>
    <property type="project" value="InterPro"/>
</dbReference>
<accession>A0A6A5DPU6</accession>
<protein>
    <submittedName>
        <fullName evidence="8">TATA box-binding protein-like protein 1, variant 2</fullName>
    </submittedName>
</protein>
<reference evidence="8" key="1">
    <citation type="journal article" date="2012" name="Nat. Genet.">
        <title>Whole-genome sequence of Schistosoma haematobium.</title>
        <authorList>
            <person name="Young N.D."/>
            <person name="Jex A.R."/>
            <person name="Li B."/>
            <person name="Liu S."/>
            <person name="Yang L."/>
            <person name="Xiong Z."/>
            <person name="Li Y."/>
            <person name="Cantacessi C."/>
            <person name="Hall R.S."/>
            <person name="Xu X."/>
            <person name="Chen F."/>
            <person name="Wu X."/>
            <person name="Zerlotini A."/>
            <person name="Oliveira G."/>
            <person name="Hofmann A."/>
            <person name="Zhang G."/>
            <person name="Fang X."/>
            <person name="Kang Y."/>
            <person name="Campbell B.E."/>
            <person name="Loukas A."/>
            <person name="Ranganathan S."/>
            <person name="Rollinson D."/>
            <person name="Rinaldi G."/>
            <person name="Brindley P.J."/>
            <person name="Yang H."/>
            <person name="Wang J."/>
            <person name="Wang J."/>
            <person name="Gasser R.B."/>
        </authorList>
    </citation>
    <scope>NUCLEOTIDE SEQUENCE</scope>
</reference>